<dbReference type="GO" id="GO:0005886">
    <property type="term" value="C:plasma membrane"/>
    <property type="evidence" value="ECO:0007669"/>
    <property type="project" value="TreeGrafter"/>
</dbReference>
<evidence type="ECO:0000256" key="5">
    <source>
        <dbReference type="ARBA" id="ARBA00023136"/>
    </source>
</evidence>
<dbReference type="PANTHER" id="PTHR38459">
    <property type="entry name" value="PROPHAGE BACTOPRENOL-LINKED GLUCOSE TRANSLOCASE HOMOLOG"/>
    <property type="match status" value="1"/>
</dbReference>
<evidence type="ECO:0000256" key="6">
    <source>
        <dbReference type="SAM" id="Phobius"/>
    </source>
</evidence>
<evidence type="ECO:0000313" key="9">
    <source>
        <dbReference type="Proteomes" id="UP000054212"/>
    </source>
</evidence>
<reference evidence="8 9" key="1">
    <citation type="submission" date="2015-10" db="EMBL/GenBank/DDBJ databases">
        <title>Metagenome-Assembled Genomes uncover a global brackish microbiome.</title>
        <authorList>
            <person name="Hugerth L.W."/>
            <person name="Larsson J."/>
            <person name="Alneberg J."/>
            <person name="Lindh M.V."/>
            <person name="Legrand C."/>
            <person name="Pinhassi J."/>
            <person name="Andersson A.F."/>
        </authorList>
    </citation>
    <scope>NUCLEOTIDE SEQUENCE [LARGE SCALE GENOMIC DNA]</scope>
    <source>
        <strain evidence="8">BACL2 MAG-120813-bin23</strain>
    </source>
</reference>
<evidence type="ECO:0000259" key="7">
    <source>
        <dbReference type="Pfam" id="PF04138"/>
    </source>
</evidence>
<dbReference type="InterPro" id="IPR051401">
    <property type="entry name" value="GtrA_CellWall_Glycosyl"/>
</dbReference>
<evidence type="ECO:0000313" key="8">
    <source>
        <dbReference type="EMBL" id="KRO43903.1"/>
    </source>
</evidence>
<dbReference type="Pfam" id="PF04138">
    <property type="entry name" value="GtrA_DPMS_TM"/>
    <property type="match status" value="1"/>
</dbReference>
<feature type="transmembrane region" description="Helical" evidence="6">
    <location>
        <begin position="46"/>
        <end position="62"/>
    </location>
</feature>
<keyword evidence="4 6" id="KW-1133">Transmembrane helix</keyword>
<evidence type="ECO:0000256" key="2">
    <source>
        <dbReference type="ARBA" id="ARBA00009399"/>
    </source>
</evidence>
<comment type="subcellular location">
    <subcellularLocation>
        <location evidence="1">Membrane</location>
        <topology evidence="1">Multi-pass membrane protein</topology>
    </subcellularLocation>
</comment>
<dbReference type="Proteomes" id="UP000054212">
    <property type="component" value="Unassembled WGS sequence"/>
</dbReference>
<dbReference type="AlphaFoldDB" id="A0A0R2Q0X9"/>
<keyword evidence="3 6" id="KW-0812">Transmembrane</keyword>
<keyword evidence="5 6" id="KW-0472">Membrane</keyword>
<sequence length="141" mass="15976">MLRKLFRLRTELGKFFGVGLMAYVVAVGGFNLLVHIKPAPLESKPLIASILAGALSILVAYFGNRHWTWRDRKWSGARREIVLFFVINIISLSFNVICLAISRYILGFDSILADNISSNVIGVGIGTIFRFWAYRTHVFKR</sequence>
<evidence type="ECO:0000256" key="3">
    <source>
        <dbReference type="ARBA" id="ARBA00022692"/>
    </source>
</evidence>
<gene>
    <name evidence="8" type="ORF">ABR61_05175</name>
</gene>
<name>A0A0R2Q0X9_9ACTN</name>
<feature type="domain" description="GtrA/DPMS transmembrane" evidence="7">
    <location>
        <begin position="14"/>
        <end position="139"/>
    </location>
</feature>
<feature type="transmembrane region" description="Helical" evidence="6">
    <location>
        <begin position="12"/>
        <end position="34"/>
    </location>
</feature>
<proteinExistence type="inferred from homology"/>
<evidence type="ECO:0000256" key="1">
    <source>
        <dbReference type="ARBA" id="ARBA00004141"/>
    </source>
</evidence>
<evidence type="ECO:0000256" key="4">
    <source>
        <dbReference type="ARBA" id="ARBA00022989"/>
    </source>
</evidence>
<dbReference type="GO" id="GO:0000271">
    <property type="term" value="P:polysaccharide biosynthetic process"/>
    <property type="evidence" value="ECO:0007669"/>
    <property type="project" value="InterPro"/>
</dbReference>
<protein>
    <recommendedName>
        <fullName evidence="7">GtrA/DPMS transmembrane domain-containing protein</fullName>
    </recommendedName>
</protein>
<dbReference type="InterPro" id="IPR007267">
    <property type="entry name" value="GtrA_DPMS_TM"/>
</dbReference>
<accession>A0A0R2Q0X9</accession>
<dbReference type="PANTHER" id="PTHR38459:SF1">
    <property type="entry name" value="PROPHAGE BACTOPRENOL-LINKED GLUCOSE TRANSLOCASE HOMOLOG"/>
    <property type="match status" value="1"/>
</dbReference>
<comment type="caution">
    <text evidence="8">The sequence shown here is derived from an EMBL/GenBank/DDBJ whole genome shotgun (WGS) entry which is preliminary data.</text>
</comment>
<feature type="transmembrane region" description="Helical" evidence="6">
    <location>
        <begin position="82"/>
        <end position="104"/>
    </location>
</feature>
<dbReference type="EMBL" id="LIAT01000222">
    <property type="protein sequence ID" value="KRO43903.1"/>
    <property type="molecule type" value="Genomic_DNA"/>
</dbReference>
<feature type="transmembrane region" description="Helical" evidence="6">
    <location>
        <begin position="116"/>
        <end position="133"/>
    </location>
</feature>
<comment type="similarity">
    <text evidence="2">Belongs to the GtrA family.</text>
</comment>
<organism evidence="8 9">
    <name type="scientific">Actinobacteria bacterium BACL2 MAG-120813-bin23</name>
    <dbReference type="NCBI Taxonomy" id="1655569"/>
    <lineage>
        <taxon>Bacteria</taxon>
        <taxon>Bacillati</taxon>
        <taxon>Actinomycetota</taxon>
        <taxon>Actinomycetes</taxon>
        <taxon>Actinomycetes incertae sedis</taxon>
        <taxon>ac1 cluster</taxon>
    </lineage>
</organism>